<evidence type="ECO:0000313" key="2">
    <source>
        <dbReference type="Proteomes" id="UP000306241"/>
    </source>
</evidence>
<dbReference type="AlphaFoldDB" id="A0A4V6LYA9"/>
<sequence length="50" mass="5761">MNFMGNKVKAGRAVNTKHNKVKIAEVLQLVLLLIPVFKLSRKILKDRKMK</sequence>
<organism evidence="1 2">
    <name type="scientific">Streptococcus porcinus</name>
    <dbReference type="NCBI Taxonomy" id="1340"/>
    <lineage>
        <taxon>Bacteria</taxon>
        <taxon>Bacillati</taxon>
        <taxon>Bacillota</taxon>
        <taxon>Bacilli</taxon>
        <taxon>Lactobacillales</taxon>
        <taxon>Streptococcaceae</taxon>
        <taxon>Streptococcus</taxon>
    </lineage>
</organism>
<dbReference type="EMBL" id="LR594052">
    <property type="protein sequence ID" value="VTT43599.1"/>
    <property type="molecule type" value="Genomic_DNA"/>
</dbReference>
<proteinExistence type="predicted"/>
<dbReference type="Proteomes" id="UP000306241">
    <property type="component" value="Chromosome"/>
</dbReference>
<reference evidence="1 2" key="1">
    <citation type="submission" date="2019-05" db="EMBL/GenBank/DDBJ databases">
        <authorList>
            <consortium name="Pathogen Informatics"/>
        </authorList>
    </citation>
    <scope>NUCLEOTIDE SEQUENCE [LARGE SCALE GENOMIC DNA]</scope>
    <source>
        <strain evidence="1 2">NCTC10924</strain>
    </source>
</reference>
<protein>
    <submittedName>
        <fullName evidence="1">Uncharacterized protein</fullName>
    </submittedName>
</protein>
<evidence type="ECO:0000313" key="1">
    <source>
        <dbReference type="EMBL" id="VTT43599.1"/>
    </source>
</evidence>
<accession>A0A4V6LYA9</accession>
<dbReference type="RefSeq" id="WP_003086119.1">
    <property type="nucleotide sequence ID" value="NZ_CP070236.1"/>
</dbReference>
<name>A0A4V6LYA9_STRPO</name>
<gene>
    <name evidence="1" type="ORF">NCTC10924_00876</name>
</gene>